<dbReference type="PANTHER" id="PTHR44394:SF1">
    <property type="entry name" value="BETA-ALANINE-ACTIVATING ENZYME"/>
    <property type="match status" value="1"/>
</dbReference>
<proteinExistence type="predicted"/>
<name>A0A820SVA8_9BILA</name>
<sequence length="137" mass="15805">VFTRGSTGIPKMTQIRHRNLIECIQSLCYIDLLNNKDTIIQMAQCSYDVHVQEILGTLMIGATLIMLHPQGNLDIDYILRIVYEKQITYLQSVPAYLNNIDEFVLKYNKSKIFTLRNLDIGGKDFIACVEIFNIYIL</sequence>
<dbReference type="SUPFAM" id="SSF56801">
    <property type="entry name" value="Acetyl-CoA synthetase-like"/>
    <property type="match status" value="1"/>
</dbReference>
<dbReference type="InterPro" id="IPR052091">
    <property type="entry name" value="Beta-ala_Activ/Resist"/>
</dbReference>
<evidence type="ECO:0000313" key="2">
    <source>
        <dbReference type="EMBL" id="CAF4460360.1"/>
    </source>
</evidence>
<protein>
    <recommendedName>
        <fullName evidence="1">AMP-dependent synthetase/ligase domain-containing protein</fullName>
    </recommendedName>
</protein>
<comment type="caution">
    <text evidence="2">The sequence shown here is derived from an EMBL/GenBank/DDBJ whole genome shotgun (WGS) entry which is preliminary data.</text>
</comment>
<gene>
    <name evidence="2" type="ORF">OKA104_LOCUS54656</name>
</gene>
<organism evidence="2 3">
    <name type="scientific">Adineta steineri</name>
    <dbReference type="NCBI Taxonomy" id="433720"/>
    <lineage>
        <taxon>Eukaryota</taxon>
        <taxon>Metazoa</taxon>
        <taxon>Spiralia</taxon>
        <taxon>Gnathifera</taxon>
        <taxon>Rotifera</taxon>
        <taxon>Eurotatoria</taxon>
        <taxon>Bdelloidea</taxon>
        <taxon>Adinetida</taxon>
        <taxon>Adinetidae</taxon>
        <taxon>Adineta</taxon>
    </lineage>
</organism>
<dbReference type="PANTHER" id="PTHR44394">
    <property type="entry name" value="BETA-ALANINE-ACTIVATING ENZYME"/>
    <property type="match status" value="1"/>
</dbReference>
<dbReference type="Pfam" id="PF00501">
    <property type="entry name" value="AMP-binding"/>
    <property type="match status" value="1"/>
</dbReference>
<evidence type="ECO:0000259" key="1">
    <source>
        <dbReference type="Pfam" id="PF00501"/>
    </source>
</evidence>
<dbReference type="Gene3D" id="3.40.50.980">
    <property type="match status" value="2"/>
</dbReference>
<reference evidence="2" key="1">
    <citation type="submission" date="2021-02" db="EMBL/GenBank/DDBJ databases">
        <authorList>
            <person name="Nowell W R."/>
        </authorList>
    </citation>
    <scope>NUCLEOTIDE SEQUENCE</scope>
</reference>
<dbReference type="AlphaFoldDB" id="A0A820SVA8"/>
<accession>A0A820SVA8</accession>
<dbReference type="Proteomes" id="UP000663881">
    <property type="component" value="Unassembled WGS sequence"/>
</dbReference>
<feature type="non-terminal residue" evidence="2">
    <location>
        <position position="1"/>
    </location>
</feature>
<evidence type="ECO:0000313" key="3">
    <source>
        <dbReference type="Proteomes" id="UP000663881"/>
    </source>
</evidence>
<dbReference type="GO" id="GO:0043041">
    <property type="term" value="P:amino acid activation for nonribosomal peptide biosynthetic process"/>
    <property type="evidence" value="ECO:0007669"/>
    <property type="project" value="TreeGrafter"/>
</dbReference>
<dbReference type="InterPro" id="IPR000873">
    <property type="entry name" value="AMP-dep_synth/lig_dom"/>
</dbReference>
<feature type="domain" description="AMP-dependent synthetase/ligase" evidence="1">
    <location>
        <begin position="2"/>
        <end position="106"/>
    </location>
</feature>
<dbReference type="EMBL" id="CAJOAY010036897">
    <property type="protein sequence ID" value="CAF4460360.1"/>
    <property type="molecule type" value="Genomic_DNA"/>
</dbReference>